<dbReference type="KEGG" id="aol:S58_09740"/>
<dbReference type="RefSeq" id="WP_015664120.1">
    <property type="nucleotide sequence ID" value="NC_020453.1"/>
</dbReference>
<evidence type="ECO:0000256" key="2">
    <source>
        <dbReference type="ARBA" id="ARBA00005992"/>
    </source>
</evidence>
<gene>
    <name evidence="8" type="ORF">S58_09740</name>
</gene>
<dbReference type="GO" id="GO:0008360">
    <property type="term" value="P:regulation of cell shape"/>
    <property type="evidence" value="ECO:0007669"/>
    <property type="project" value="UniProtKB-KW"/>
</dbReference>
<accession>M4ZL65</accession>
<evidence type="ECO:0000313" key="8">
    <source>
        <dbReference type="EMBL" id="BAM86985.1"/>
    </source>
</evidence>
<dbReference type="HOGENOM" id="CLU_137289_0_0_5"/>
<dbReference type="GO" id="GO:0004180">
    <property type="term" value="F:carboxypeptidase activity"/>
    <property type="evidence" value="ECO:0007669"/>
    <property type="project" value="UniProtKB-ARBA"/>
</dbReference>
<evidence type="ECO:0000259" key="7">
    <source>
        <dbReference type="Pfam" id="PF10908"/>
    </source>
</evidence>
<dbReference type="AlphaFoldDB" id="M4ZL65"/>
<reference evidence="8 9" key="1">
    <citation type="journal article" date="2013" name="Appl. Environ. Microbiol.">
        <title>Genome analysis suggests that the soil oligotrophic bacterium Agromonas oligotrophica (Bradyrhizobium oligotrophicum) is a nitrogen-fixing symbiont of Aeschynomene indica.</title>
        <authorList>
            <person name="Okubo T."/>
            <person name="Fukushima S."/>
            <person name="Itakura M."/>
            <person name="Oshima K."/>
            <person name="Longtonglang A."/>
            <person name="Teaumroong N."/>
            <person name="Mitsui H."/>
            <person name="Hattori M."/>
            <person name="Hattori R."/>
            <person name="Hattori T."/>
            <person name="Minamisawa K."/>
        </authorList>
    </citation>
    <scope>NUCLEOTIDE SEQUENCE [LARGE SCALE GENOMIC DNA]</scope>
    <source>
        <strain evidence="8 9">S58</strain>
    </source>
</reference>
<dbReference type="InterPro" id="IPR021225">
    <property type="entry name" value="Tlde1_dom"/>
</dbReference>
<evidence type="ECO:0000313" key="9">
    <source>
        <dbReference type="Proteomes" id="UP000011841"/>
    </source>
</evidence>
<sequence>MWIYSQALGTIYRQSVVGDKPTAMEAGYAGGGAGLNNPDMQCLEDTGPIPRGDYVIGAPVVGPTDYALPLIPKPGTDVCNPPRKNFYIHGDYKRTEPPRRTGAASHGCIVMSRATRQNIWESGDTDLRVVDYSV</sequence>
<dbReference type="InterPro" id="IPR038063">
    <property type="entry name" value="Transpep_catalytic_dom"/>
</dbReference>
<dbReference type="UniPathway" id="UPA00219"/>
<dbReference type="SUPFAM" id="SSF141523">
    <property type="entry name" value="L,D-transpeptidase catalytic domain-like"/>
    <property type="match status" value="1"/>
</dbReference>
<dbReference type="GO" id="GO:0071555">
    <property type="term" value="P:cell wall organization"/>
    <property type="evidence" value="ECO:0007669"/>
    <property type="project" value="UniProtKB-KW"/>
</dbReference>
<keyword evidence="6" id="KW-0961">Cell wall biogenesis/degradation</keyword>
<dbReference type="Pfam" id="PF10908">
    <property type="entry name" value="Tlde1_dom"/>
    <property type="match status" value="1"/>
</dbReference>
<dbReference type="GO" id="GO:0009252">
    <property type="term" value="P:peptidoglycan biosynthetic process"/>
    <property type="evidence" value="ECO:0007669"/>
    <property type="project" value="UniProtKB-UniPathway"/>
</dbReference>
<dbReference type="GeneID" id="301821291"/>
<feature type="domain" description="Tlde1" evidence="7">
    <location>
        <begin position="26"/>
        <end position="121"/>
    </location>
</feature>
<organism evidence="8 9">
    <name type="scientific">Bradyrhizobium oligotrophicum S58</name>
    <dbReference type="NCBI Taxonomy" id="1245469"/>
    <lineage>
        <taxon>Bacteria</taxon>
        <taxon>Pseudomonadati</taxon>
        <taxon>Pseudomonadota</taxon>
        <taxon>Alphaproteobacteria</taxon>
        <taxon>Hyphomicrobiales</taxon>
        <taxon>Nitrobacteraceae</taxon>
        <taxon>Bradyrhizobium</taxon>
    </lineage>
</organism>
<comment type="similarity">
    <text evidence="2">Belongs to the YkuD family.</text>
</comment>
<keyword evidence="9" id="KW-1185">Reference proteome</keyword>
<dbReference type="OrthoDB" id="7569468at2"/>
<dbReference type="Proteomes" id="UP000011841">
    <property type="component" value="Chromosome"/>
</dbReference>
<dbReference type="InterPro" id="IPR005490">
    <property type="entry name" value="LD_TPept_cat_dom"/>
</dbReference>
<comment type="pathway">
    <text evidence="1">Cell wall biogenesis; peptidoglycan biosynthesis.</text>
</comment>
<name>M4ZL65_9BRAD</name>
<evidence type="ECO:0000256" key="5">
    <source>
        <dbReference type="ARBA" id="ARBA00022984"/>
    </source>
</evidence>
<evidence type="ECO:0000256" key="6">
    <source>
        <dbReference type="ARBA" id="ARBA00023316"/>
    </source>
</evidence>
<dbReference type="EMBL" id="AP012603">
    <property type="protein sequence ID" value="BAM86985.1"/>
    <property type="molecule type" value="Genomic_DNA"/>
</dbReference>
<keyword evidence="3" id="KW-0808">Transferase</keyword>
<proteinExistence type="inferred from homology"/>
<keyword evidence="5" id="KW-0573">Peptidoglycan synthesis</keyword>
<evidence type="ECO:0000256" key="3">
    <source>
        <dbReference type="ARBA" id="ARBA00022679"/>
    </source>
</evidence>
<evidence type="ECO:0000256" key="1">
    <source>
        <dbReference type="ARBA" id="ARBA00004752"/>
    </source>
</evidence>
<dbReference type="CDD" id="cd16913">
    <property type="entry name" value="YkuD_like"/>
    <property type="match status" value="1"/>
</dbReference>
<keyword evidence="4" id="KW-0133">Cell shape</keyword>
<protein>
    <recommendedName>
        <fullName evidence="7">Tlde1 domain-containing protein</fullName>
    </recommendedName>
</protein>
<dbReference type="eggNOG" id="COG1376">
    <property type="taxonomic scope" value="Bacteria"/>
</dbReference>
<dbReference type="GO" id="GO:0016740">
    <property type="term" value="F:transferase activity"/>
    <property type="evidence" value="ECO:0007669"/>
    <property type="project" value="UniProtKB-KW"/>
</dbReference>
<evidence type="ECO:0000256" key="4">
    <source>
        <dbReference type="ARBA" id="ARBA00022960"/>
    </source>
</evidence>